<accession>A0A1M7N8V1</accession>
<feature type="transmembrane region" description="Helical" evidence="1">
    <location>
        <begin position="55"/>
        <end position="80"/>
    </location>
</feature>
<keyword evidence="1" id="KW-0472">Membrane</keyword>
<name>A0A1M7N8V1_9HYPH</name>
<proteinExistence type="predicted"/>
<evidence type="ECO:0000313" key="3">
    <source>
        <dbReference type="Proteomes" id="UP000186002"/>
    </source>
</evidence>
<evidence type="ECO:0000313" key="2">
    <source>
        <dbReference type="EMBL" id="SHN00056.1"/>
    </source>
</evidence>
<sequence>MPDFSKDVLTVNGSKLIWQLIKVSIGFCAAVLTAGLFLAWGYFRAGDPTMDPVGFAAMIGSGFVTASIVGGFAGALVFCAIAAAELLSVRSVIYHVGGAGLIAFGLWSLGAPMDHGMRPGTGVVLAAGFVAGFVYWLVAGRSSGCWRQTSAA</sequence>
<feature type="transmembrane region" description="Helical" evidence="1">
    <location>
        <begin position="121"/>
        <end position="138"/>
    </location>
</feature>
<dbReference type="EMBL" id="FRBW01000004">
    <property type="protein sequence ID" value="SHN00056.1"/>
    <property type="molecule type" value="Genomic_DNA"/>
</dbReference>
<reference evidence="2 3" key="1">
    <citation type="submission" date="2016-11" db="EMBL/GenBank/DDBJ databases">
        <authorList>
            <person name="Jaros S."/>
            <person name="Januszkiewicz K."/>
            <person name="Wedrychowicz H."/>
        </authorList>
    </citation>
    <scope>NUCLEOTIDE SEQUENCE [LARGE SCALE GENOMIC DNA]</scope>
    <source>
        <strain evidence="2 3">DSM 22153</strain>
    </source>
</reference>
<feature type="transmembrane region" description="Helical" evidence="1">
    <location>
        <begin position="20"/>
        <end position="43"/>
    </location>
</feature>
<organism evidence="2 3">
    <name type="scientific">Roseibium suaedae</name>
    <dbReference type="NCBI Taxonomy" id="735517"/>
    <lineage>
        <taxon>Bacteria</taxon>
        <taxon>Pseudomonadati</taxon>
        <taxon>Pseudomonadota</taxon>
        <taxon>Alphaproteobacteria</taxon>
        <taxon>Hyphomicrobiales</taxon>
        <taxon>Stappiaceae</taxon>
        <taxon>Roseibium</taxon>
    </lineage>
</organism>
<keyword evidence="1" id="KW-0812">Transmembrane</keyword>
<keyword evidence="1" id="KW-1133">Transmembrane helix</keyword>
<dbReference type="RefSeq" id="WP_208980151.1">
    <property type="nucleotide sequence ID" value="NZ_FRBW01000004.1"/>
</dbReference>
<gene>
    <name evidence="2" type="ORF">SAMN05444272_3765</name>
</gene>
<feature type="transmembrane region" description="Helical" evidence="1">
    <location>
        <begin position="92"/>
        <end position="109"/>
    </location>
</feature>
<evidence type="ECO:0000256" key="1">
    <source>
        <dbReference type="SAM" id="Phobius"/>
    </source>
</evidence>
<dbReference type="Proteomes" id="UP000186002">
    <property type="component" value="Unassembled WGS sequence"/>
</dbReference>
<keyword evidence="3" id="KW-1185">Reference proteome</keyword>
<dbReference type="AlphaFoldDB" id="A0A1M7N8V1"/>
<protein>
    <submittedName>
        <fullName evidence="2">Uncharacterized protein</fullName>
    </submittedName>
</protein>